<keyword evidence="1" id="KW-0812">Transmembrane</keyword>
<keyword evidence="1" id="KW-0472">Membrane</keyword>
<evidence type="ECO:0000313" key="2">
    <source>
        <dbReference type="EMBL" id="KXZ68643.1"/>
    </source>
</evidence>
<protein>
    <recommendedName>
        <fullName evidence="4">Prepilin-type N-terminal cleavage/methylation domain-containing protein</fullName>
    </recommendedName>
</protein>
<evidence type="ECO:0008006" key="4">
    <source>
        <dbReference type="Google" id="ProtNLM"/>
    </source>
</evidence>
<dbReference type="InterPro" id="IPR045584">
    <property type="entry name" value="Pilin-like"/>
</dbReference>
<dbReference type="RefSeq" id="WP_081105951.1">
    <property type="nucleotide sequence ID" value="NZ_JRUE01000162.1"/>
</dbReference>
<dbReference type="SUPFAM" id="SSF54523">
    <property type="entry name" value="Pili subunits"/>
    <property type="match status" value="1"/>
</dbReference>
<dbReference type="GO" id="GO:0043683">
    <property type="term" value="P:type IV pilus assembly"/>
    <property type="evidence" value="ECO:0007669"/>
    <property type="project" value="InterPro"/>
</dbReference>
<organism evidence="2 3">
    <name type="scientific">Acinetobacter venetianus</name>
    <dbReference type="NCBI Taxonomy" id="52133"/>
    <lineage>
        <taxon>Bacteria</taxon>
        <taxon>Pseudomonadati</taxon>
        <taxon>Pseudomonadota</taxon>
        <taxon>Gammaproteobacteria</taxon>
        <taxon>Moraxellales</taxon>
        <taxon>Moraxellaceae</taxon>
        <taxon>Acinetobacter</taxon>
    </lineage>
</organism>
<dbReference type="Pfam" id="PF07963">
    <property type="entry name" value="N_methyl"/>
    <property type="match status" value="1"/>
</dbReference>
<dbReference type="InterPro" id="IPR032092">
    <property type="entry name" value="PilW"/>
</dbReference>
<sequence>MKKQGPLIKNKKLNNLEIYPCNKINQGGFTLIELMVALALGLIVSAAALQLFTSGIIGTRLQQASSEIQDSGVYGLEYIARDIRLANYGNINQPELNDQTPWGGVVLTSGSSGTNNFAIDLTGVASNSSGLSNVSGSSDQLTIQFLAPNDMLNCEGEDVKAGEYIIQRYFLRKDDNGVNATDYSLACDSNKKGVTSRPTKSSDISEFGGSNKGEIIMPRVDQLRFYLGTISGNNFTYYSIENYKKAAAAARAATKQPPRIVSVKIAVLVRSKDDTKSEFVEPDKAIRFADTTVTPKDSKTKYLRREYSTVVALRNALGEKI</sequence>
<name>A0A150HQ22_9GAMM</name>
<dbReference type="NCBIfam" id="TIGR02532">
    <property type="entry name" value="IV_pilin_GFxxxE"/>
    <property type="match status" value="1"/>
</dbReference>
<dbReference type="Pfam" id="PF16074">
    <property type="entry name" value="PilW"/>
    <property type="match status" value="1"/>
</dbReference>
<feature type="transmembrane region" description="Helical" evidence="1">
    <location>
        <begin position="31"/>
        <end position="52"/>
    </location>
</feature>
<reference evidence="2 3" key="1">
    <citation type="journal article" date="2016" name="Sci. Rep.">
        <title>Genomic and phenotypic characterization of the species Acinetobacter venetianus.</title>
        <authorList>
            <person name="Fondi M."/>
            <person name="Maida I."/>
            <person name="Perrin E."/>
            <person name="Orlandini V."/>
            <person name="La Torre L."/>
            <person name="Bosi E."/>
            <person name="Negroni A."/>
            <person name="Zanaroli G."/>
            <person name="Fava F."/>
            <person name="Decorosi F."/>
            <person name="Giovannetti L."/>
            <person name="Viti C."/>
            <person name="Vaneechoutte M."/>
            <person name="Dijkshoorn L."/>
            <person name="Fani R."/>
        </authorList>
    </citation>
    <scope>NUCLEOTIDE SEQUENCE [LARGE SCALE GENOMIC DNA]</scope>
    <source>
        <strain evidence="2 3">LUH5627</strain>
    </source>
</reference>
<dbReference type="Gene3D" id="3.30.700.10">
    <property type="entry name" value="Glycoprotein, Type 4 Pilin"/>
    <property type="match status" value="1"/>
</dbReference>
<gene>
    <name evidence="2" type="ORF">AVENLUH5627_01750</name>
</gene>
<dbReference type="Proteomes" id="UP000075680">
    <property type="component" value="Unassembled WGS sequence"/>
</dbReference>
<accession>A0A150HQ22</accession>
<dbReference type="EMBL" id="JRUE01000162">
    <property type="protein sequence ID" value="KXZ68643.1"/>
    <property type="molecule type" value="Genomic_DNA"/>
</dbReference>
<dbReference type="PROSITE" id="PS00409">
    <property type="entry name" value="PROKAR_NTER_METHYL"/>
    <property type="match status" value="1"/>
</dbReference>
<comment type="caution">
    <text evidence="2">The sequence shown here is derived from an EMBL/GenBank/DDBJ whole genome shotgun (WGS) entry which is preliminary data.</text>
</comment>
<dbReference type="InterPro" id="IPR012902">
    <property type="entry name" value="N_methyl_site"/>
</dbReference>
<dbReference type="PATRIC" id="fig|52133.18.peg.1821"/>
<dbReference type="AlphaFoldDB" id="A0A150HQ22"/>
<evidence type="ECO:0000256" key="1">
    <source>
        <dbReference type="SAM" id="Phobius"/>
    </source>
</evidence>
<evidence type="ECO:0000313" key="3">
    <source>
        <dbReference type="Proteomes" id="UP000075680"/>
    </source>
</evidence>
<keyword evidence="1" id="KW-1133">Transmembrane helix</keyword>
<proteinExistence type="predicted"/>